<dbReference type="Gene3D" id="1.25.40.10">
    <property type="entry name" value="Tetratricopeptide repeat domain"/>
    <property type="match status" value="2"/>
</dbReference>
<evidence type="ECO:0000256" key="2">
    <source>
        <dbReference type="SAM" id="SignalP"/>
    </source>
</evidence>
<feature type="chain" id="PRO_5045578480" description="Tetratricopeptide repeat protein" evidence="2">
    <location>
        <begin position="26"/>
        <end position="398"/>
    </location>
</feature>
<reference evidence="3 4" key="1">
    <citation type="submission" date="2019-09" db="EMBL/GenBank/DDBJ databases">
        <title>Taxonomy of Antarctic Massilia spp.: description of Massilia rubra sp. nov., Massilia aquatica sp. nov., Massilia mucilaginosa sp. nov., Massilia frigida sp. nov. isolated from streams, lakes and regoliths.</title>
        <authorList>
            <person name="Holochova P."/>
            <person name="Sedlacek I."/>
            <person name="Kralova S."/>
            <person name="Maslanova I."/>
            <person name="Busse H.-J."/>
            <person name="Stankova E."/>
            <person name="Vrbovska V."/>
            <person name="Kovarovic V."/>
            <person name="Bartak M."/>
            <person name="Svec P."/>
            <person name="Pantucek R."/>
        </authorList>
    </citation>
    <scope>NUCLEOTIDE SEQUENCE [LARGE SCALE GENOMIC DNA]</scope>
    <source>
        <strain evidence="3 4">CCM 8692</strain>
    </source>
</reference>
<sequence length="398" mass="43165">MPTRFARLTAPALLAYALLAPLAQAAPHIPASGSTVLERLPRRADPVQRELATLRAQLAASPSDLALASRTAQRYIAVARQETDPRYFGYAQAALAPWWSMAAPPPEVRLLRAILLQSTHHFAEALRDLDAIVVADPANPQAWLTRAIVQTVRGDYQAATASCARLSSLSTELVTITCVANVGAMTGRAAKSEALLEMTLRRNQEADAGMQVWVLTLLGEMAQRRGDARAAEERFKRALALDARDSYLLGAYADFLLDQRRAPEVIALVKDHTRIDALLLRHALALRQGGAGAGDALRNADAELKARFEAAMRRGDTVHQREQARYELHIRANANTALALAQQNWAVQKESADMIILLEAAAKAGDKAAAAPVIDWVAKHALEDVAVARLVKQIRAGT</sequence>
<feature type="signal peptide" evidence="2">
    <location>
        <begin position="1"/>
        <end position="25"/>
    </location>
</feature>
<dbReference type="RefSeq" id="WP_167220618.1">
    <property type="nucleotide sequence ID" value="NZ_VUYU01000001.1"/>
</dbReference>
<proteinExistence type="predicted"/>
<accession>A0ABX0LDL1</accession>
<dbReference type="SUPFAM" id="SSF48452">
    <property type="entry name" value="TPR-like"/>
    <property type="match status" value="1"/>
</dbReference>
<evidence type="ECO:0000313" key="4">
    <source>
        <dbReference type="Proteomes" id="UP000785613"/>
    </source>
</evidence>
<evidence type="ECO:0000256" key="1">
    <source>
        <dbReference type="PROSITE-ProRule" id="PRU00339"/>
    </source>
</evidence>
<dbReference type="InterPro" id="IPR011990">
    <property type="entry name" value="TPR-like_helical_dom_sf"/>
</dbReference>
<evidence type="ECO:0008006" key="5">
    <source>
        <dbReference type="Google" id="ProtNLM"/>
    </source>
</evidence>
<keyword evidence="2" id="KW-0732">Signal</keyword>
<dbReference type="Proteomes" id="UP000785613">
    <property type="component" value="Unassembled WGS sequence"/>
</dbReference>
<keyword evidence="4" id="KW-1185">Reference proteome</keyword>
<comment type="caution">
    <text evidence="3">The sequence shown here is derived from an EMBL/GenBank/DDBJ whole genome shotgun (WGS) entry which is preliminary data.</text>
</comment>
<name>A0ABX0LDL1_9BURK</name>
<dbReference type="EMBL" id="VUYU01000001">
    <property type="protein sequence ID" value="NHZ32090.1"/>
    <property type="molecule type" value="Genomic_DNA"/>
</dbReference>
<dbReference type="SMART" id="SM00028">
    <property type="entry name" value="TPR"/>
    <property type="match status" value="3"/>
</dbReference>
<feature type="repeat" description="TPR" evidence="1">
    <location>
        <begin position="212"/>
        <end position="245"/>
    </location>
</feature>
<keyword evidence="1" id="KW-0802">TPR repeat</keyword>
<protein>
    <recommendedName>
        <fullName evidence="5">Tetratricopeptide repeat protein</fullName>
    </recommendedName>
</protein>
<gene>
    <name evidence="3" type="ORF">F0185_00560</name>
</gene>
<dbReference type="InterPro" id="IPR019734">
    <property type="entry name" value="TPR_rpt"/>
</dbReference>
<evidence type="ECO:0000313" key="3">
    <source>
        <dbReference type="EMBL" id="NHZ32090.1"/>
    </source>
</evidence>
<dbReference type="PROSITE" id="PS50005">
    <property type="entry name" value="TPR"/>
    <property type="match status" value="1"/>
</dbReference>
<organism evidence="3 4">
    <name type="scientific">Massilia rubra</name>
    <dbReference type="NCBI Taxonomy" id="2607910"/>
    <lineage>
        <taxon>Bacteria</taxon>
        <taxon>Pseudomonadati</taxon>
        <taxon>Pseudomonadota</taxon>
        <taxon>Betaproteobacteria</taxon>
        <taxon>Burkholderiales</taxon>
        <taxon>Oxalobacteraceae</taxon>
        <taxon>Telluria group</taxon>
        <taxon>Massilia</taxon>
    </lineage>
</organism>